<dbReference type="EMBL" id="QUNI01000003">
    <property type="protein sequence ID" value="REH00081.1"/>
    <property type="molecule type" value="Genomic_DNA"/>
</dbReference>
<evidence type="ECO:0008006" key="3">
    <source>
        <dbReference type="Google" id="ProtNLM"/>
    </source>
</evidence>
<evidence type="ECO:0000313" key="1">
    <source>
        <dbReference type="EMBL" id="REH00081.1"/>
    </source>
</evidence>
<proteinExistence type="predicted"/>
<sequence>MTFVTKYFAILFFLFSLCCFSQVRIITSIADTITTQKINDSQTNVIITVKPDTISNWKHKNVVGVDISEIAFVNWSAGGTSAITGLVRGDLKYDYKDDYQVWSNELFFRYGMNKQEGIELRKTDDAFKVNSTYGLRTSPNSNWYHSAKFNFNTQFTNGYNYPDTENPISRPFAPAYTFLGIGSEYIYKPVNFNLYLSPLTLKSTLVLDQKLANTGAYGVKKAVYDADGNLITEGKKAKTELGILMTSYLEKEIFNNIILKNRLTLYTDYLHNFGNIDVDWQCFSYLTVNQYVKANVGFNLVYDEDIDVIKEENGVKINEGPKVQLKQVLGIGVEYAF</sequence>
<dbReference type="InterPro" id="IPR021428">
    <property type="entry name" value="DUF3078"/>
</dbReference>
<keyword evidence="2" id="KW-1185">Reference proteome</keyword>
<evidence type="ECO:0000313" key="2">
    <source>
        <dbReference type="Proteomes" id="UP000257136"/>
    </source>
</evidence>
<dbReference type="RefSeq" id="WP_115811141.1">
    <property type="nucleotide sequence ID" value="NZ_QUNI01000003.1"/>
</dbReference>
<dbReference type="Proteomes" id="UP000257136">
    <property type="component" value="Unassembled WGS sequence"/>
</dbReference>
<dbReference type="OrthoDB" id="1495718at2"/>
<dbReference type="Pfam" id="PF11276">
    <property type="entry name" value="DUF3078"/>
    <property type="match status" value="1"/>
</dbReference>
<gene>
    <name evidence="1" type="ORF">C8P67_10349</name>
</gene>
<organism evidence="1 2">
    <name type="scientific">Flavobacterium aquicola</name>
    <dbReference type="NCBI Taxonomy" id="1682742"/>
    <lineage>
        <taxon>Bacteria</taxon>
        <taxon>Pseudomonadati</taxon>
        <taxon>Bacteroidota</taxon>
        <taxon>Flavobacteriia</taxon>
        <taxon>Flavobacteriales</taxon>
        <taxon>Flavobacteriaceae</taxon>
        <taxon>Flavobacterium</taxon>
    </lineage>
</organism>
<comment type="caution">
    <text evidence="1">The sequence shown here is derived from an EMBL/GenBank/DDBJ whole genome shotgun (WGS) entry which is preliminary data.</text>
</comment>
<name>A0A3E0EQS4_9FLAO</name>
<dbReference type="AlphaFoldDB" id="A0A3E0EQS4"/>
<protein>
    <recommendedName>
        <fullName evidence="3">DUF3078 family protein</fullName>
    </recommendedName>
</protein>
<reference evidence="1 2" key="1">
    <citation type="submission" date="2018-08" db="EMBL/GenBank/DDBJ databases">
        <title>Genomic Encyclopedia of Archaeal and Bacterial Type Strains, Phase II (KMG-II): from individual species to whole genera.</title>
        <authorList>
            <person name="Goeker M."/>
        </authorList>
    </citation>
    <scope>NUCLEOTIDE SEQUENCE [LARGE SCALE GENOMIC DNA]</scope>
    <source>
        <strain evidence="1 2">DSM 100880</strain>
    </source>
</reference>
<accession>A0A3E0EQS4</accession>